<dbReference type="Proteomes" id="UP001276659">
    <property type="component" value="Unassembled WGS sequence"/>
</dbReference>
<evidence type="ECO:0000256" key="3">
    <source>
        <dbReference type="ARBA" id="ARBA00022617"/>
    </source>
</evidence>
<dbReference type="GO" id="GO:0020037">
    <property type="term" value="F:heme binding"/>
    <property type="evidence" value="ECO:0007669"/>
    <property type="project" value="InterPro"/>
</dbReference>
<dbReference type="GO" id="GO:0008395">
    <property type="term" value="F:steroid hydroxylase activity"/>
    <property type="evidence" value="ECO:0007669"/>
    <property type="project" value="TreeGrafter"/>
</dbReference>
<evidence type="ECO:0000256" key="5">
    <source>
        <dbReference type="ARBA" id="ARBA00023004"/>
    </source>
</evidence>
<dbReference type="InterPro" id="IPR001128">
    <property type="entry name" value="Cyt_P450"/>
</dbReference>
<accession>A0AAD9Z8R8</accession>
<keyword evidence="3 6" id="KW-0349">Heme</keyword>
<dbReference type="InterPro" id="IPR036396">
    <property type="entry name" value="Cyt_P450_sf"/>
</dbReference>
<proteinExistence type="inferred from homology"/>
<gene>
    <name evidence="8" type="ORF">OEA41_003931</name>
</gene>
<dbReference type="AlphaFoldDB" id="A0AAD9Z8R8"/>
<dbReference type="Gene3D" id="1.10.630.10">
    <property type="entry name" value="Cytochrome P450"/>
    <property type="match status" value="1"/>
</dbReference>
<name>A0AAD9Z8R8_9LECA</name>
<feature type="region of interest" description="Disordered" evidence="7">
    <location>
        <begin position="310"/>
        <end position="329"/>
    </location>
</feature>
<dbReference type="PANTHER" id="PTHR24304">
    <property type="entry name" value="CYTOCHROME P450 FAMILY 7"/>
    <property type="match status" value="1"/>
</dbReference>
<keyword evidence="9" id="KW-1185">Reference proteome</keyword>
<evidence type="ECO:0000256" key="1">
    <source>
        <dbReference type="ARBA" id="ARBA00001971"/>
    </source>
</evidence>
<dbReference type="SUPFAM" id="SSF48264">
    <property type="entry name" value="Cytochrome P450"/>
    <property type="match status" value="1"/>
</dbReference>
<evidence type="ECO:0000256" key="6">
    <source>
        <dbReference type="PIRSR" id="PIRSR602403-1"/>
    </source>
</evidence>
<reference evidence="8" key="1">
    <citation type="submission" date="2022-11" db="EMBL/GenBank/DDBJ databases">
        <title>Chromosomal genome sequence assembly and mating type (MAT) locus characterization of the leprose asexual lichenized fungus Lepraria neglecta (Nyl.) Erichsen.</title>
        <authorList>
            <person name="Allen J.L."/>
            <person name="Pfeffer B."/>
        </authorList>
    </citation>
    <scope>NUCLEOTIDE SEQUENCE</scope>
    <source>
        <strain evidence="8">Allen 5258</strain>
    </source>
</reference>
<protein>
    <recommendedName>
        <fullName evidence="10">Cytochrome P450</fullName>
    </recommendedName>
</protein>
<evidence type="ECO:0000313" key="9">
    <source>
        <dbReference type="Proteomes" id="UP001276659"/>
    </source>
</evidence>
<sequence length="413" mass="46945">MPQNRIDHITHEALNRFLSGPGLDPFFNRFTENLIYRLQSLGVGDQWTDMEDLWGLFKSKVTPAAIEAMCGSSLVSLTPSIADDLWAYDSAIPDLVKGLPRWWVPKSFVKRDHILQSIKKWHAFARTHFDESQIGSDGDWDPKFGSEFIRSRQRTFPKMDGMDDDAVAASDLGAIWATNTNAIPSTFWCTLECFSDPSLLSRVREEVGKCVVRTDTGKDRFDIKALGKNLLLQSIYAEALRLRIAAFIMRSPERENMKINEWILPKGEIVLIATTPAQMDEKMWSTGKANEYPLDRFWADRFLVYPGDPTSGPRKASYQETSKVQKGEEPRFSLDDLGGSWIPYGGGFRACPGRHFAKREILMTFAITVTLFDIEVDGSKALQTDPRANGLGAQRPKNQIPFRIRKRRTHYQQ</sequence>
<dbReference type="CDD" id="cd11040">
    <property type="entry name" value="CYP7_CYP8-like"/>
    <property type="match status" value="1"/>
</dbReference>
<dbReference type="GO" id="GO:0005506">
    <property type="term" value="F:iron ion binding"/>
    <property type="evidence" value="ECO:0007669"/>
    <property type="project" value="InterPro"/>
</dbReference>
<keyword evidence="4 6" id="KW-0479">Metal-binding</keyword>
<keyword evidence="5 6" id="KW-0408">Iron</keyword>
<evidence type="ECO:0000256" key="2">
    <source>
        <dbReference type="ARBA" id="ARBA00010617"/>
    </source>
</evidence>
<evidence type="ECO:0000256" key="7">
    <source>
        <dbReference type="SAM" id="MobiDB-lite"/>
    </source>
</evidence>
<comment type="caution">
    <text evidence="8">The sequence shown here is derived from an EMBL/GenBank/DDBJ whole genome shotgun (WGS) entry which is preliminary data.</text>
</comment>
<dbReference type="PRINTS" id="PR00465">
    <property type="entry name" value="EP450IV"/>
</dbReference>
<dbReference type="EMBL" id="JASNWA010000008">
    <property type="protein sequence ID" value="KAK3171847.1"/>
    <property type="molecule type" value="Genomic_DNA"/>
</dbReference>
<evidence type="ECO:0000313" key="8">
    <source>
        <dbReference type="EMBL" id="KAK3171847.1"/>
    </source>
</evidence>
<dbReference type="InterPro" id="IPR002403">
    <property type="entry name" value="Cyt_P450_E_grp-IV"/>
</dbReference>
<dbReference type="PANTHER" id="PTHR24304:SF2">
    <property type="entry name" value="24-HYDROXYCHOLESTEROL 7-ALPHA-HYDROXYLASE"/>
    <property type="match status" value="1"/>
</dbReference>
<comment type="similarity">
    <text evidence="2">Belongs to the cytochrome P450 family.</text>
</comment>
<comment type="cofactor">
    <cofactor evidence="1 6">
        <name>heme</name>
        <dbReference type="ChEBI" id="CHEBI:30413"/>
    </cofactor>
</comment>
<organism evidence="8 9">
    <name type="scientific">Lepraria neglecta</name>
    <dbReference type="NCBI Taxonomy" id="209136"/>
    <lineage>
        <taxon>Eukaryota</taxon>
        <taxon>Fungi</taxon>
        <taxon>Dikarya</taxon>
        <taxon>Ascomycota</taxon>
        <taxon>Pezizomycotina</taxon>
        <taxon>Lecanoromycetes</taxon>
        <taxon>OSLEUM clade</taxon>
        <taxon>Lecanoromycetidae</taxon>
        <taxon>Lecanorales</taxon>
        <taxon>Lecanorineae</taxon>
        <taxon>Stereocaulaceae</taxon>
        <taxon>Lepraria</taxon>
    </lineage>
</organism>
<evidence type="ECO:0008006" key="10">
    <source>
        <dbReference type="Google" id="ProtNLM"/>
    </source>
</evidence>
<evidence type="ECO:0000256" key="4">
    <source>
        <dbReference type="ARBA" id="ARBA00022723"/>
    </source>
</evidence>
<feature type="binding site" description="axial binding residue" evidence="6">
    <location>
        <position position="351"/>
    </location>
    <ligand>
        <name>heme</name>
        <dbReference type="ChEBI" id="CHEBI:30413"/>
    </ligand>
    <ligandPart>
        <name>Fe</name>
        <dbReference type="ChEBI" id="CHEBI:18248"/>
    </ligandPart>
</feature>
<dbReference type="InterPro" id="IPR050529">
    <property type="entry name" value="CYP450_sterol_14alpha_dmase"/>
</dbReference>
<dbReference type="Pfam" id="PF00067">
    <property type="entry name" value="p450"/>
    <property type="match status" value="1"/>
</dbReference>
<dbReference type="GO" id="GO:0016705">
    <property type="term" value="F:oxidoreductase activity, acting on paired donors, with incorporation or reduction of molecular oxygen"/>
    <property type="evidence" value="ECO:0007669"/>
    <property type="project" value="InterPro"/>
</dbReference>